<dbReference type="InterPro" id="IPR037055">
    <property type="entry name" value="MHC_I-like_Ag-recog_sf"/>
</dbReference>
<keyword evidence="6" id="KW-1185">Reference proteome</keyword>
<dbReference type="PROSITE" id="PS00290">
    <property type="entry name" value="IG_MHC"/>
    <property type="match status" value="1"/>
</dbReference>
<protein>
    <recommendedName>
        <fullName evidence="4">Ig-like domain-containing protein</fullName>
    </recommendedName>
</protein>
<feature type="transmembrane region" description="Helical" evidence="3">
    <location>
        <begin position="94"/>
        <end position="118"/>
    </location>
</feature>
<dbReference type="Gene3D" id="2.60.40.10">
    <property type="entry name" value="Immunoglobulins"/>
    <property type="match status" value="1"/>
</dbReference>
<evidence type="ECO:0000259" key="4">
    <source>
        <dbReference type="PROSITE" id="PS50835"/>
    </source>
</evidence>
<keyword evidence="3" id="KW-1133">Transmembrane helix</keyword>
<dbReference type="GO" id="GO:0006955">
    <property type="term" value="P:immune response"/>
    <property type="evidence" value="ECO:0007669"/>
    <property type="project" value="TreeGrafter"/>
</dbReference>
<dbReference type="SUPFAM" id="SSF54452">
    <property type="entry name" value="MHC antigen-recognition domain"/>
    <property type="match status" value="1"/>
</dbReference>
<accession>A0A3B1KFH5</accession>
<dbReference type="InterPro" id="IPR003597">
    <property type="entry name" value="Ig_C1-set"/>
</dbReference>
<name>A0A3B1KFH5_ASTMX</name>
<evidence type="ECO:0000256" key="3">
    <source>
        <dbReference type="SAM" id="Phobius"/>
    </source>
</evidence>
<dbReference type="AlphaFoldDB" id="A0A3B1KFH5"/>
<dbReference type="InterPro" id="IPR036179">
    <property type="entry name" value="Ig-like_dom_sf"/>
</dbReference>
<reference evidence="6" key="2">
    <citation type="journal article" date="2014" name="Nat. Commun.">
        <title>The cavefish genome reveals candidate genes for eye loss.</title>
        <authorList>
            <person name="McGaugh S.E."/>
            <person name="Gross J.B."/>
            <person name="Aken B."/>
            <person name="Blin M."/>
            <person name="Borowsky R."/>
            <person name="Chalopin D."/>
            <person name="Hinaux H."/>
            <person name="Jeffery W.R."/>
            <person name="Keene A."/>
            <person name="Ma L."/>
            <person name="Minx P."/>
            <person name="Murphy D."/>
            <person name="O'Quin K.E."/>
            <person name="Retaux S."/>
            <person name="Rohner N."/>
            <person name="Searle S.M."/>
            <person name="Stahl B.A."/>
            <person name="Tabin C."/>
            <person name="Volff J.N."/>
            <person name="Yoshizawa M."/>
            <person name="Warren W.C."/>
        </authorList>
    </citation>
    <scope>NUCLEOTIDE SEQUENCE [LARGE SCALE GENOMIC DNA]</scope>
    <source>
        <strain evidence="6">female</strain>
    </source>
</reference>
<feature type="domain" description="Ig-like" evidence="4">
    <location>
        <begin position="122"/>
        <end position="201"/>
    </location>
</feature>
<reference evidence="5" key="3">
    <citation type="submission" date="2025-08" db="UniProtKB">
        <authorList>
            <consortium name="Ensembl"/>
        </authorList>
    </citation>
    <scope>IDENTIFICATION</scope>
</reference>
<dbReference type="SUPFAM" id="SSF48726">
    <property type="entry name" value="Immunoglobulin"/>
    <property type="match status" value="1"/>
</dbReference>
<dbReference type="PANTHER" id="PTHR16675">
    <property type="entry name" value="MHC CLASS I-RELATED"/>
    <property type="match status" value="1"/>
</dbReference>
<dbReference type="InterPro" id="IPR003006">
    <property type="entry name" value="Ig/MHC_CS"/>
</dbReference>
<dbReference type="PROSITE" id="PS50835">
    <property type="entry name" value="IG_LIKE"/>
    <property type="match status" value="1"/>
</dbReference>
<dbReference type="GO" id="GO:0009897">
    <property type="term" value="C:external side of plasma membrane"/>
    <property type="evidence" value="ECO:0007669"/>
    <property type="project" value="TreeGrafter"/>
</dbReference>
<evidence type="ECO:0000313" key="5">
    <source>
        <dbReference type="Ensembl" id="ENSAMXP00000052631.1"/>
    </source>
</evidence>
<evidence type="ECO:0000313" key="6">
    <source>
        <dbReference type="Proteomes" id="UP000018467"/>
    </source>
</evidence>
<reference evidence="5" key="4">
    <citation type="submission" date="2025-09" db="UniProtKB">
        <authorList>
            <consortium name="Ensembl"/>
        </authorList>
    </citation>
    <scope>IDENTIFICATION</scope>
</reference>
<dbReference type="InterPro" id="IPR007110">
    <property type="entry name" value="Ig-like_dom"/>
</dbReference>
<keyword evidence="3" id="KW-0472">Membrane</keyword>
<dbReference type="InParanoid" id="A0A3B1KFH5"/>
<dbReference type="PANTHER" id="PTHR16675:SF193">
    <property type="entry name" value="LOC571647 PROTEIN-RELATED"/>
    <property type="match status" value="1"/>
</dbReference>
<keyword evidence="1" id="KW-0325">Glycoprotein</keyword>
<organism evidence="5 6">
    <name type="scientific">Astyanax mexicanus</name>
    <name type="common">Blind cave fish</name>
    <name type="synonym">Astyanax fasciatus mexicanus</name>
    <dbReference type="NCBI Taxonomy" id="7994"/>
    <lineage>
        <taxon>Eukaryota</taxon>
        <taxon>Metazoa</taxon>
        <taxon>Chordata</taxon>
        <taxon>Craniata</taxon>
        <taxon>Vertebrata</taxon>
        <taxon>Euteleostomi</taxon>
        <taxon>Actinopterygii</taxon>
        <taxon>Neopterygii</taxon>
        <taxon>Teleostei</taxon>
        <taxon>Ostariophysi</taxon>
        <taxon>Characiformes</taxon>
        <taxon>Characoidei</taxon>
        <taxon>Acestrorhamphidae</taxon>
        <taxon>Acestrorhamphinae</taxon>
        <taxon>Astyanax</taxon>
    </lineage>
</organism>
<dbReference type="SMART" id="SM00407">
    <property type="entry name" value="IGc1"/>
    <property type="match status" value="1"/>
</dbReference>
<dbReference type="Ensembl" id="ENSAMXT00000039438.1">
    <property type="protein sequence ID" value="ENSAMXP00000052631.1"/>
    <property type="gene ID" value="ENSAMXG00000030832.1"/>
</dbReference>
<evidence type="ECO:0000256" key="1">
    <source>
        <dbReference type="ARBA" id="ARBA00023180"/>
    </source>
</evidence>
<dbReference type="Pfam" id="PF07654">
    <property type="entry name" value="C1-set"/>
    <property type="match status" value="1"/>
</dbReference>
<feature type="transmembrane region" description="Helical" evidence="3">
    <location>
        <begin position="204"/>
        <end position="223"/>
    </location>
</feature>
<reference evidence="6" key="1">
    <citation type="submission" date="2013-03" db="EMBL/GenBank/DDBJ databases">
        <authorList>
            <person name="Jeffery W."/>
            <person name="Warren W."/>
            <person name="Wilson R.K."/>
        </authorList>
    </citation>
    <scope>NUCLEOTIDE SEQUENCE</scope>
    <source>
        <strain evidence="6">female</strain>
    </source>
</reference>
<dbReference type="GO" id="GO:0005615">
    <property type="term" value="C:extracellular space"/>
    <property type="evidence" value="ECO:0007669"/>
    <property type="project" value="TreeGrafter"/>
</dbReference>
<keyword evidence="2" id="KW-0393">Immunoglobulin domain</keyword>
<dbReference type="GeneTree" id="ENSGT01150000287002"/>
<dbReference type="Gene3D" id="3.30.500.10">
    <property type="entry name" value="MHC class I-like antigen recognition-like"/>
    <property type="match status" value="1"/>
</dbReference>
<dbReference type="Pfam" id="PF00129">
    <property type="entry name" value="MHC_I"/>
    <property type="match status" value="1"/>
</dbReference>
<keyword evidence="3" id="KW-0812">Transmembrane</keyword>
<evidence type="ECO:0000256" key="2">
    <source>
        <dbReference type="ARBA" id="ARBA00023319"/>
    </source>
</evidence>
<dbReference type="InterPro" id="IPR011161">
    <property type="entry name" value="MHC_I-like_Ag-recog"/>
</dbReference>
<dbReference type="InterPro" id="IPR011162">
    <property type="entry name" value="MHC_I/II-like_Ag-recog"/>
</dbReference>
<proteinExistence type="predicted"/>
<dbReference type="InterPro" id="IPR013783">
    <property type="entry name" value="Ig-like_fold"/>
</dbReference>
<sequence>VPVVGFVSVRLILPVCSSGGHVLQWLHGCESENGSVINVKCIDKYAYDGEDLIGFNHSSKKWSAALKQAKELEKKWNTEHGQNMAIRRCEVHILFLKLHLFLLYVCFFLALLDVHVFAKPSVSDSSKLILTCLATGFYPKDATVIWRRSSSPLSEDLITSSAVRPNDDGTYQLRKSVEILGADSADYDCYVSHSSLTEPVIKKWGKFIFLLFSCIYYNYYDLLTKHLYKFYLMNIIK</sequence>
<dbReference type="Proteomes" id="UP000018467">
    <property type="component" value="Unassembled WGS sequence"/>
</dbReference>
<dbReference type="InterPro" id="IPR050208">
    <property type="entry name" value="MHC_class-I_related"/>
</dbReference>